<accession>A0A0V1FVN9</accession>
<sequence>MIHSFIQFYKLHCNYLNETKLAAVLSTQQQPDVIEQQQQQFGEVIKCFSFEKGVHLQQQTAFKLLYRLKIKYPAEIASHYYILRTLIGRLAG</sequence>
<keyword evidence="2" id="KW-1185">Reference proteome</keyword>
<proteinExistence type="predicted"/>
<evidence type="ECO:0000313" key="2">
    <source>
        <dbReference type="Proteomes" id="UP000054995"/>
    </source>
</evidence>
<dbReference type="Proteomes" id="UP000054995">
    <property type="component" value="Unassembled WGS sequence"/>
</dbReference>
<protein>
    <submittedName>
        <fullName evidence="1">Uncharacterized protein</fullName>
    </submittedName>
</protein>
<gene>
    <name evidence="1" type="ORF">T4D_1415</name>
</gene>
<reference evidence="1 2" key="1">
    <citation type="submission" date="2015-01" db="EMBL/GenBank/DDBJ databases">
        <title>Evolution of Trichinella species and genotypes.</title>
        <authorList>
            <person name="Korhonen P.K."/>
            <person name="Edoardo P."/>
            <person name="Giuseppe L.R."/>
            <person name="Gasser R.B."/>
        </authorList>
    </citation>
    <scope>NUCLEOTIDE SEQUENCE [LARGE SCALE GENOMIC DNA]</scope>
    <source>
        <strain evidence="1">ISS470</strain>
    </source>
</reference>
<evidence type="ECO:0000313" key="1">
    <source>
        <dbReference type="EMBL" id="KRY89980.1"/>
    </source>
</evidence>
<comment type="caution">
    <text evidence="1">The sequence shown here is derived from an EMBL/GenBank/DDBJ whole genome shotgun (WGS) entry which is preliminary data.</text>
</comment>
<dbReference type="AlphaFoldDB" id="A0A0V1FVN9"/>
<organism evidence="1 2">
    <name type="scientific">Trichinella pseudospiralis</name>
    <name type="common">Parasitic roundworm</name>
    <dbReference type="NCBI Taxonomy" id="6337"/>
    <lineage>
        <taxon>Eukaryota</taxon>
        <taxon>Metazoa</taxon>
        <taxon>Ecdysozoa</taxon>
        <taxon>Nematoda</taxon>
        <taxon>Enoplea</taxon>
        <taxon>Dorylaimia</taxon>
        <taxon>Trichinellida</taxon>
        <taxon>Trichinellidae</taxon>
        <taxon>Trichinella</taxon>
    </lineage>
</organism>
<name>A0A0V1FVN9_TRIPS</name>
<dbReference type="EMBL" id="JYDT01000026">
    <property type="protein sequence ID" value="KRY89980.1"/>
    <property type="molecule type" value="Genomic_DNA"/>
</dbReference>